<evidence type="ECO:0000256" key="1">
    <source>
        <dbReference type="SAM" id="SignalP"/>
    </source>
</evidence>
<name>A0A5R9H3A0_9PROT</name>
<accession>A0A5R9H3A0</accession>
<gene>
    <name evidence="2" type="ORF">FEF65_01200</name>
</gene>
<organism evidence="2 3">
    <name type="scientific">Mariprofundus erugo</name>
    <dbReference type="NCBI Taxonomy" id="2528639"/>
    <lineage>
        <taxon>Bacteria</taxon>
        <taxon>Pseudomonadati</taxon>
        <taxon>Pseudomonadota</taxon>
        <taxon>Candidatius Mariprofundia</taxon>
        <taxon>Mariprofundales</taxon>
        <taxon>Mariprofundaceae</taxon>
        <taxon>Mariprofundus</taxon>
    </lineage>
</organism>
<dbReference type="EMBL" id="VBRY01000001">
    <property type="protein sequence ID" value="TLS69134.1"/>
    <property type="molecule type" value="Genomic_DNA"/>
</dbReference>
<evidence type="ECO:0000313" key="2">
    <source>
        <dbReference type="EMBL" id="TLS69134.1"/>
    </source>
</evidence>
<keyword evidence="1" id="KW-0732">Signal</keyword>
<proteinExistence type="predicted"/>
<dbReference type="RefSeq" id="WP_138237949.1">
    <property type="nucleotide sequence ID" value="NZ_VBRY01000001.1"/>
</dbReference>
<keyword evidence="3" id="KW-1185">Reference proteome</keyword>
<dbReference type="AlphaFoldDB" id="A0A5R9H3A0"/>
<feature type="signal peptide" evidence="1">
    <location>
        <begin position="1"/>
        <end position="20"/>
    </location>
</feature>
<sequence length="109" mass="11543">MLRTAALLALITLPALTANAAATYTYAIDHGTPGVIVSESKMARIVIQASGDCTNIPYEVITDGVKSITGNFNLKKPLSLPLDFTTVTLSCDQEGVKAAIKKETSPLMF</sequence>
<comment type="caution">
    <text evidence="2">The sequence shown here is derived from an EMBL/GenBank/DDBJ whole genome shotgun (WGS) entry which is preliminary data.</text>
</comment>
<protein>
    <submittedName>
        <fullName evidence="2">Uncharacterized protein</fullName>
    </submittedName>
</protein>
<feature type="chain" id="PRO_5024281899" evidence="1">
    <location>
        <begin position="21"/>
        <end position="109"/>
    </location>
</feature>
<reference evidence="2 3" key="1">
    <citation type="journal article" date="2019" name="Appl. Environ. Microbiol.">
        <title>Environmental Evidence and Genomic Insight of Iron-oxidizing Bacteria Preference Towards More Corrosion Resistant Stainless Steel at Higher Salinities.</title>
        <authorList>
            <person name="Garrison C.E."/>
            <person name="Price K.A."/>
            <person name="Field E.K."/>
        </authorList>
    </citation>
    <scope>NUCLEOTIDE SEQUENCE [LARGE SCALE GENOMIC DNA]</scope>
    <source>
        <strain evidence="2 3">P3</strain>
    </source>
</reference>
<evidence type="ECO:0000313" key="3">
    <source>
        <dbReference type="Proteomes" id="UP000306585"/>
    </source>
</evidence>
<dbReference type="Proteomes" id="UP000306585">
    <property type="component" value="Unassembled WGS sequence"/>
</dbReference>
<dbReference type="OrthoDB" id="5295500at2"/>